<dbReference type="InterPro" id="IPR008179">
    <property type="entry name" value="HisE"/>
</dbReference>
<keyword evidence="11 15" id="KW-0378">Hydrolase</keyword>
<dbReference type="AlphaFoldDB" id="G9EK50"/>
<evidence type="ECO:0000256" key="3">
    <source>
        <dbReference type="ARBA" id="ARBA00004496"/>
    </source>
</evidence>
<evidence type="ECO:0000256" key="1">
    <source>
        <dbReference type="ARBA" id="ARBA00000024"/>
    </source>
</evidence>
<dbReference type="SUPFAM" id="SSF141734">
    <property type="entry name" value="HisI-like"/>
    <property type="match status" value="1"/>
</dbReference>
<evidence type="ECO:0000256" key="5">
    <source>
        <dbReference type="ARBA" id="ARBA00005204"/>
    </source>
</evidence>
<comment type="similarity">
    <text evidence="6 15">In the C-terminal section; belongs to the PRA-PH family.</text>
</comment>
<dbReference type="EC" id="3.6.1.31" evidence="15"/>
<evidence type="ECO:0000256" key="2">
    <source>
        <dbReference type="ARBA" id="ARBA00001460"/>
    </source>
</evidence>
<comment type="catalytic activity">
    <reaction evidence="1 15">
        <text>1-(5-phospho-beta-D-ribosyl)-5'-AMP + H2O = 1-(5-phospho-beta-D-ribosyl)-5-[(5-phospho-beta-D-ribosylamino)methylideneamino]imidazole-4-carboxamide</text>
        <dbReference type="Rhea" id="RHEA:20049"/>
        <dbReference type="ChEBI" id="CHEBI:15377"/>
        <dbReference type="ChEBI" id="CHEBI:58435"/>
        <dbReference type="ChEBI" id="CHEBI:59457"/>
        <dbReference type="EC" id="3.5.4.19"/>
    </reaction>
</comment>
<dbReference type="SUPFAM" id="SSF101386">
    <property type="entry name" value="all-alpha NTP pyrophosphatases"/>
    <property type="match status" value="1"/>
</dbReference>
<dbReference type="PANTHER" id="PTHR42945:SF9">
    <property type="entry name" value="HISTIDINE BIOSYNTHESIS BIFUNCTIONAL PROTEIN HISIE"/>
    <property type="match status" value="1"/>
</dbReference>
<dbReference type="STRING" id="658187.LDG_5573"/>
<dbReference type="UniPathway" id="UPA00031">
    <property type="reaction ID" value="UER00007"/>
</dbReference>
<dbReference type="FunFam" id="3.10.20.810:FF:000001">
    <property type="entry name" value="Histidine biosynthesis bifunctional protein HisIE"/>
    <property type="match status" value="1"/>
</dbReference>
<dbReference type="InterPro" id="IPR038019">
    <property type="entry name" value="PRib_AMP_CycHydrolase_sf"/>
</dbReference>
<evidence type="ECO:0000313" key="17">
    <source>
        <dbReference type="EMBL" id="EHL32201.1"/>
    </source>
</evidence>
<keyword evidence="9 15" id="KW-0028">Amino-acid biosynthesis</keyword>
<feature type="region of interest" description="Phosphoribosyl-AMP cyclohydrolase" evidence="15">
    <location>
        <begin position="1"/>
        <end position="114"/>
    </location>
</feature>
<dbReference type="EMBL" id="JH413801">
    <property type="protein sequence ID" value="EHL32201.1"/>
    <property type="molecule type" value="Genomic_DNA"/>
</dbReference>
<dbReference type="InterPro" id="IPR002496">
    <property type="entry name" value="PRib_AMP_CycHydrolase_dom"/>
</dbReference>
<dbReference type="GO" id="GO:0004635">
    <property type="term" value="F:phosphoribosyl-AMP cyclohydrolase activity"/>
    <property type="evidence" value="ECO:0007669"/>
    <property type="project" value="UniProtKB-UniRule"/>
</dbReference>
<feature type="domain" description="Phosphoribosyl-AMP cyclohydrolase" evidence="16">
    <location>
        <begin position="32"/>
        <end position="105"/>
    </location>
</feature>
<keyword evidence="10 15" id="KW-0547">Nucleotide-binding</keyword>
<dbReference type="CDD" id="cd11534">
    <property type="entry name" value="NTP-PPase_HisIE_like"/>
    <property type="match status" value="1"/>
</dbReference>
<keyword evidence="8 15" id="KW-0963">Cytoplasm</keyword>
<dbReference type="Proteomes" id="UP000002770">
    <property type="component" value="Unassembled WGS sequence"/>
</dbReference>
<keyword evidence="13 15" id="KW-0368">Histidine biosynthesis</keyword>
<keyword evidence="14 15" id="KW-0511">Multifunctional enzyme</keyword>
<evidence type="ECO:0000256" key="10">
    <source>
        <dbReference type="ARBA" id="ARBA00022741"/>
    </source>
</evidence>
<reference evidence="17 18" key="1">
    <citation type="journal article" date="2011" name="BMC Genomics">
        <title>Insight into cross-talk between intra-amoebal pathogens.</title>
        <authorList>
            <person name="Gimenez G."/>
            <person name="Bertelli C."/>
            <person name="Moliner C."/>
            <person name="Robert C."/>
            <person name="Raoult D."/>
            <person name="Fournier P.E."/>
            <person name="Greub G."/>
        </authorList>
    </citation>
    <scope>NUCLEOTIDE SEQUENCE [LARGE SCALE GENOMIC DNA]</scope>
    <source>
        <strain evidence="17 18">LLAP12</strain>
    </source>
</reference>
<dbReference type="eggNOG" id="COG0139">
    <property type="taxonomic scope" value="Bacteria"/>
</dbReference>
<dbReference type="Gene3D" id="3.10.20.810">
    <property type="entry name" value="Phosphoribosyl-AMP cyclohydrolase"/>
    <property type="match status" value="1"/>
</dbReference>
<sequence>MNHLEISALDWQKMNGLLPAIIQNAENGNVLMLGYMNQEALIATVTTGQLTLYSRSRKRLWRKGETSGNTMAVHHISADCDHDSLLIMVFPKGPACHLGYASCYQPPCHSAISFMSDLIEIINERAETQAENSYTAQLLASGINRCAQKVGEEAVETVIAAVNSTPEEFINECADLVFHLLVLLKASELSFYDVLQCLQDRDRTVHT</sequence>
<evidence type="ECO:0000256" key="15">
    <source>
        <dbReference type="HAMAP-Rule" id="MF_01019"/>
    </source>
</evidence>
<proteinExistence type="inferred from homology"/>
<dbReference type="NCBIfam" id="NF002747">
    <property type="entry name" value="PRK02759.1"/>
    <property type="match status" value="1"/>
</dbReference>
<evidence type="ECO:0000256" key="6">
    <source>
        <dbReference type="ARBA" id="ARBA00007731"/>
    </source>
</evidence>
<accession>G9EK50</accession>
<dbReference type="InParanoid" id="G9EK50"/>
<dbReference type="NCBIfam" id="TIGR03188">
    <property type="entry name" value="histidine_hisI"/>
    <property type="match status" value="1"/>
</dbReference>
<dbReference type="HAMAP" id="MF_01019">
    <property type="entry name" value="HisIE"/>
    <property type="match status" value="1"/>
</dbReference>
<dbReference type="HOGENOM" id="CLU_048577_3_1_6"/>
<comment type="similarity">
    <text evidence="7 15">In the N-terminal section; belongs to the PRA-CH family.</text>
</comment>
<evidence type="ECO:0000256" key="9">
    <source>
        <dbReference type="ARBA" id="ARBA00022605"/>
    </source>
</evidence>
<comment type="catalytic activity">
    <reaction evidence="2 15">
        <text>1-(5-phospho-beta-D-ribosyl)-ATP + H2O = 1-(5-phospho-beta-D-ribosyl)-5'-AMP + diphosphate + H(+)</text>
        <dbReference type="Rhea" id="RHEA:22828"/>
        <dbReference type="ChEBI" id="CHEBI:15377"/>
        <dbReference type="ChEBI" id="CHEBI:15378"/>
        <dbReference type="ChEBI" id="CHEBI:33019"/>
        <dbReference type="ChEBI" id="CHEBI:59457"/>
        <dbReference type="ChEBI" id="CHEBI:73183"/>
        <dbReference type="EC" id="3.6.1.31"/>
    </reaction>
</comment>
<evidence type="ECO:0000256" key="8">
    <source>
        <dbReference type="ARBA" id="ARBA00022490"/>
    </source>
</evidence>
<comment type="pathway">
    <text evidence="5 15">Amino-acid biosynthesis; L-histidine biosynthesis; L-histidine from 5-phospho-alpha-D-ribose 1-diphosphate: step 2/9.</text>
</comment>
<feature type="region of interest" description="Phosphoribosyl-ATP pyrophosphohydrolase" evidence="15">
    <location>
        <begin position="115"/>
        <end position="207"/>
    </location>
</feature>
<dbReference type="GO" id="GO:0004636">
    <property type="term" value="F:phosphoribosyl-ATP diphosphatase activity"/>
    <property type="evidence" value="ECO:0007669"/>
    <property type="project" value="UniProtKB-UniRule"/>
</dbReference>
<dbReference type="RefSeq" id="WP_006869547.1">
    <property type="nucleotide sequence ID" value="NZ_JH413801.1"/>
</dbReference>
<dbReference type="OrthoDB" id="9795769at2"/>
<evidence type="ECO:0000259" key="16">
    <source>
        <dbReference type="Pfam" id="PF01502"/>
    </source>
</evidence>
<dbReference type="Pfam" id="PF01502">
    <property type="entry name" value="PRA-CH"/>
    <property type="match status" value="1"/>
</dbReference>
<dbReference type="Pfam" id="PF01503">
    <property type="entry name" value="PRA-PH"/>
    <property type="match status" value="1"/>
</dbReference>
<dbReference type="GO" id="GO:0000105">
    <property type="term" value="P:L-histidine biosynthetic process"/>
    <property type="evidence" value="ECO:0007669"/>
    <property type="project" value="UniProtKB-UniRule"/>
</dbReference>
<comment type="pathway">
    <text evidence="4 15">Amino-acid biosynthesis; L-histidine biosynthesis; L-histidine from 5-phospho-alpha-D-ribose 1-diphosphate: step 3/9.</text>
</comment>
<dbReference type="PANTHER" id="PTHR42945">
    <property type="entry name" value="HISTIDINE BIOSYNTHESIS BIFUNCTIONAL PROTEIN"/>
    <property type="match status" value="1"/>
</dbReference>
<dbReference type="eggNOG" id="COG0140">
    <property type="taxonomic scope" value="Bacteria"/>
</dbReference>
<dbReference type="HAMAP" id="MF_01020">
    <property type="entry name" value="HisE"/>
    <property type="match status" value="1"/>
</dbReference>
<protein>
    <recommendedName>
        <fullName evidence="15">Histidine biosynthesis bifunctional protein HisIE</fullName>
    </recommendedName>
    <domain>
        <recommendedName>
            <fullName evidence="15">Phosphoribosyl-AMP cyclohydrolase</fullName>
            <shortName evidence="15">PRA-CH</shortName>
            <ecNumber evidence="15">3.5.4.19</ecNumber>
        </recommendedName>
    </domain>
    <domain>
        <recommendedName>
            <fullName evidence="15">Phosphoribosyl-ATP pyrophosphatase</fullName>
            <shortName evidence="15">PRA-PH</shortName>
            <ecNumber evidence="15">3.6.1.31</ecNumber>
        </recommendedName>
    </domain>
</protein>
<evidence type="ECO:0000256" key="12">
    <source>
        <dbReference type="ARBA" id="ARBA00022840"/>
    </source>
</evidence>
<dbReference type="GO" id="GO:0005524">
    <property type="term" value="F:ATP binding"/>
    <property type="evidence" value="ECO:0007669"/>
    <property type="project" value="UniProtKB-KW"/>
</dbReference>
<evidence type="ECO:0000256" key="4">
    <source>
        <dbReference type="ARBA" id="ARBA00005169"/>
    </source>
</evidence>
<evidence type="ECO:0000313" key="18">
    <source>
        <dbReference type="Proteomes" id="UP000002770"/>
    </source>
</evidence>
<name>G9EK50_9GAMM</name>
<dbReference type="FunCoup" id="G9EK50">
    <property type="interactions" value="255"/>
</dbReference>
<evidence type="ECO:0000256" key="14">
    <source>
        <dbReference type="ARBA" id="ARBA00023268"/>
    </source>
</evidence>
<evidence type="ECO:0000256" key="7">
    <source>
        <dbReference type="ARBA" id="ARBA00008299"/>
    </source>
</evidence>
<comment type="subcellular location">
    <subcellularLocation>
        <location evidence="3 15">Cytoplasm</location>
    </subcellularLocation>
</comment>
<dbReference type="InterPro" id="IPR023019">
    <property type="entry name" value="His_synth_HisIE"/>
</dbReference>
<dbReference type="InterPro" id="IPR021130">
    <property type="entry name" value="PRib-ATP_PPHydrolase-like"/>
</dbReference>
<evidence type="ECO:0000256" key="11">
    <source>
        <dbReference type="ARBA" id="ARBA00022801"/>
    </source>
</evidence>
<dbReference type="Gene3D" id="1.10.287.1080">
    <property type="entry name" value="MazG-like"/>
    <property type="match status" value="1"/>
</dbReference>
<dbReference type="GO" id="GO:0005737">
    <property type="term" value="C:cytoplasm"/>
    <property type="evidence" value="ECO:0007669"/>
    <property type="project" value="UniProtKB-SubCell"/>
</dbReference>
<keyword evidence="12 15" id="KW-0067">ATP-binding</keyword>
<gene>
    <name evidence="15" type="primary">hisI</name>
    <name evidence="15" type="synonym">hisIE</name>
    <name evidence="17" type="ORF">LDG_5573</name>
</gene>
<evidence type="ECO:0000256" key="13">
    <source>
        <dbReference type="ARBA" id="ARBA00023102"/>
    </source>
</evidence>
<dbReference type="NCBIfam" id="NF000768">
    <property type="entry name" value="PRK00051.1"/>
    <property type="match status" value="1"/>
</dbReference>
<organism evidence="17 18">
    <name type="scientific">Legionella drancourtii LLAP12</name>
    <dbReference type="NCBI Taxonomy" id="658187"/>
    <lineage>
        <taxon>Bacteria</taxon>
        <taxon>Pseudomonadati</taxon>
        <taxon>Pseudomonadota</taxon>
        <taxon>Gammaproteobacteria</taxon>
        <taxon>Legionellales</taxon>
        <taxon>Legionellaceae</taxon>
        <taxon>Legionella</taxon>
    </lineage>
</organism>
<dbReference type="EC" id="3.5.4.19" evidence="15"/>
<keyword evidence="18" id="KW-1185">Reference proteome</keyword>